<feature type="transmembrane region" description="Helical" evidence="7">
    <location>
        <begin position="70"/>
        <end position="90"/>
    </location>
</feature>
<feature type="transmembrane region" description="Helical" evidence="7">
    <location>
        <begin position="221"/>
        <end position="241"/>
    </location>
</feature>
<proteinExistence type="inferred from homology"/>
<evidence type="ECO:0000256" key="5">
    <source>
        <dbReference type="ARBA" id="ARBA00023136"/>
    </source>
</evidence>
<keyword evidence="9" id="KW-1185">Reference proteome</keyword>
<evidence type="ECO:0000256" key="7">
    <source>
        <dbReference type="SAM" id="Phobius"/>
    </source>
</evidence>
<feature type="compositionally biased region" description="Basic and acidic residues" evidence="6">
    <location>
        <begin position="407"/>
        <end position="422"/>
    </location>
</feature>
<evidence type="ECO:0000313" key="9">
    <source>
        <dbReference type="Proteomes" id="UP000327439"/>
    </source>
</evidence>
<feature type="compositionally biased region" description="Basic and acidic residues" evidence="6">
    <location>
        <begin position="387"/>
        <end position="396"/>
    </location>
</feature>
<organism evidence="8 9">
    <name type="scientific">Gossypium barbadense</name>
    <name type="common">Sea Island cotton</name>
    <name type="synonym">Hibiscus barbadensis</name>
    <dbReference type="NCBI Taxonomy" id="3634"/>
    <lineage>
        <taxon>Eukaryota</taxon>
        <taxon>Viridiplantae</taxon>
        <taxon>Streptophyta</taxon>
        <taxon>Embryophyta</taxon>
        <taxon>Tracheophyta</taxon>
        <taxon>Spermatophyta</taxon>
        <taxon>Magnoliopsida</taxon>
        <taxon>eudicotyledons</taxon>
        <taxon>Gunneridae</taxon>
        <taxon>Pentapetalae</taxon>
        <taxon>rosids</taxon>
        <taxon>malvids</taxon>
        <taxon>Malvales</taxon>
        <taxon>Malvaceae</taxon>
        <taxon>Malvoideae</taxon>
        <taxon>Gossypium</taxon>
    </lineage>
</organism>
<evidence type="ECO:0000256" key="4">
    <source>
        <dbReference type="ARBA" id="ARBA00022989"/>
    </source>
</evidence>
<dbReference type="InterPro" id="IPR007271">
    <property type="entry name" value="Nuc_sug_transpt"/>
</dbReference>
<evidence type="ECO:0000313" key="8">
    <source>
        <dbReference type="EMBL" id="KAB1994669.1"/>
    </source>
</evidence>
<protein>
    <submittedName>
        <fullName evidence="8">Uncharacterized protein</fullName>
    </submittedName>
</protein>
<feature type="transmembrane region" description="Helical" evidence="7">
    <location>
        <begin position="36"/>
        <end position="58"/>
    </location>
</feature>
<keyword evidence="4 7" id="KW-1133">Transmembrane helix</keyword>
<evidence type="ECO:0000256" key="6">
    <source>
        <dbReference type="SAM" id="MobiDB-lite"/>
    </source>
</evidence>
<evidence type="ECO:0000256" key="2">
    <source>
        <dbReference type="ARBA" id="ARBA00006447"/>
    </source>
</evidence>
<dbReference type="OrthoDB" id="419167at2759"/>
<reference evidence="9" key="1">
    <citation type="journal article" date="2020" name="Nat. Genet.">
        <title>Genomic diversifications of five Gossypium allopolyploid species and their impact on cotton improvement.</title>
        <authorList>
            <person name="Chen Z.J."/>
            <person name="Sreedasyam A."/>
            <person name="Ando A."/>
            <person name="Song Q."/>
            <person name="De Santiago L.M."/>
            <person name="Hulse-Kemp A.M."/>
            <person name="Ding M."/>
            <person name="Ye W."/>
            <person name="Kirkbride R.C."/>
            <person name="Jenkins J."/>
            <person name="Plott C."/>
            <person name="Lovell J."/>
            <person name="Lin Y.M."/>
            <person name="Vaughn R."/>
            <person name="Liu B."/>
            <person name="Simpson S."/>
            <person name="Scheffler B.E."/>
            <person name="Wen L."/>
            <person name="Saski C.A."/>
            <person name="Grover C.E."/>
            <person name="Hu G."/>
            <person name="Conover J.L."/>
            <person name="Carlson J.W."/>
            <person name="Shu S."/>
            <person name="Boston L.B."/>
            <person name="Williams M."/>
            <person name="Peterson D.G."/>
            <person name="McGee K."/>
            <person name="Jones D.C."/>
            <person name="Wendel J.F."/>
            <person name="Stelly D.M."/>
            <person name="Grimwood J."/>
            <person name="Schmutz J."/>
        </authorList>
    </citation>
    <scope>NUCLEOTIDE SEQUENCE [LARGE SCALE GENOMIC DNA]</scope>
    <source>
        <strain evidence="9">cv. 3-79</strain>
    </source>
</reference>
<gene>
    <name evidence="8" type="ORF">ES319_D13G114200v1</name>
</gene>
<comment type="subcellular location">
    <subcellularLocation>
        <location evidence="1">Membrane</location>
        <topology evidence="1">Multi-pass membrane protein</topology>
    </subcellularLocation>
</comment>
<dbReference type="PIRSF" id="PIRSF005799">
    <property type="entry name" value="UDP-gal_transpt"/>
    <property type="match status" value="1"/>
</dbReference>
<evidence type="ECO:0000256" key="3">
    <source>
        <dbReference type="ARBA" id="ARBA00022692"/>
    </source>
</evidence>
<feature type="transmembrane region" description="Helical" evidence="7">
    <location>
        <begin position="262"/>
        <end position="282"/>
    </location>
</feature>
<comment type="similarity">
    <text evidence="2">Belongs to the nucleotide-sugar transporter family. CMP-Sialate:CMP antiporter (TC 2.A.7.12) subfamily.</text>
</comment>
<dbReference type="EMBL" id="CM018227">
    <property type="protein sequence ID" value="KAB1994669.1"/>
    <property type="molecule type" value="Genomic_DNA"/>
</dbReference>
<keyword evidence="5 7" id="KW-0472">Membrane</keyword>
<dbReference type="SUPFAM" id="SSF103481">
    <property type="entry name" value="Multidrug resistance efflux transporter EmrE"/>
    <property type="match status" value="1"/>
</dbReference>
<evidence type="ECO:0000256" key="1">
    <source>
        <dbReference type="ARBA" id="ARBA00004141"/>
    </source>
</evidence>
<dbReference type="Proteomes" id="UP000327439">
    <property type="component" value="Chromosome D13"/>
</dbReference>
<sequence length="422" mass="46603">MIECSVCHSKIASPTSKTISRAYDRHRSHLSSKTRFLNVLLVGGDCVLVGFQPILVYMSKVDGGFKFSPISVNFLTEVAKVIFAITMLLFQISQRKLEGSERGTGLQNSSTISARHKKVCEKSLLSISSLVQAARNNVLLAVPALLYAINNYLKFIMQLYFNPATVKMLSNLKVLVIAILLKMIMKRRFSIIQWEALALLLIGISINQLRSLPEGTTSFGLPVATGAYLYTLIFVTVPSLASVFNEYALKSQFETSIYHQNLFLYGYGAIFNFLAILGTAIFKGPNSLDILQGHSKATVLLICNNAAQGILSSFFFKYADTILKKYSSTIATSFTGIASAVLFGHTLTINFVLGLSVVIISMHQFFSALSEVKDEKQSGSLEMMDSQDSKRSKDRSILNMTTGANEDASHRVHEDEKRLLPV</sequence>
<feature type="transmembrane region" description="Helical" evidence="7">
    <location>
        <begin position="297"/>
        <end position="316"/>
    </location>
</feature>
<dbReference type="Pfam" id="PF04142">
    <property type="entry name" value="Nuc_sug_transp"/>
    <property type="match status" value="1"/>
</dbReference>
<dbReference type="AlphaFoldDB" id="A0A5J5NK39"/>
<feature type="region of interest" description="Disordered" evidence="6">
    <location>
        <begin position="378"/>
        <end position="422"/>
    </location>
</feature>
<dbReference type="PANTHER" id="PTHR10231">
    <property type="entry name" value="NUCLEOTIDE-SUGAR TRANSMEMBRANE TRANSPORTER"/>
    <property type="match status" value="1"/>
</dbReference>
<dbReference type="GO" id="GO:0015165">
    <property type="term" value="F:pyrimidine nucleotide-sugar transmembrane transporter activity"/>
    <property type="evidence" value="ECO:0007669"/>
    <property type="project" value="InterPro"/>
</dbReference>
<dbReference type="InterPro" id="IPR037185">
    <property type="entry name" value="EmrE-like"/>
</dbReference>
<name>A0A5J5NK39_GOSBA</name>
<feature type="transmembrane region" description="Helical" evidence="7">
    <location>
        <begin position="191"/>
        <end position="209"/>
    </location>
</feature>
<keyword evidence="3 7" id="KW-0812">Transmembrane</keyword>
<dbReference type="GO" id="GO:0000139">
    <property type="term" value="C:Golgi membrane"/>
    <property type="evidence" value="ECO:0007669"/>
    <property type="project" value="InterPro"/>
</dbReference>
<accession>A0A5J5NK39</accession>